<dbReference type="InterPro" id="IPR045247">
    <property type="entry name" value="Oye-like"/>
</dbReference>
<protein>
    <submittedName>
        <fullName evidence="3">N-ethylmaleimide reductase</fullName>
        <ecNumber evidence="3">1.-.-.-</ecNumber>
    </submittedName>
</protein>
<name>A0A7V8VB08_9BACT</name>
<organism evidence="3 4">
    <name type="scientific">Bremerella alba</name>
    <dbReference type="NCBI Taxonomy" id="980252"/>
    <lineage>
        <taxon>Bacteria</taxon>
        <taxon>Pseudomonadati</taxon>
        <taxon>Planctomycetota</taxon>
        <taxon>Planctomycetia</taxon>
        <taxon>Pirellulales</taxon>
        <taxon>Pirellulaceae</taxon>
        <taxon>Bremerella</taxon>
    </lineage>
</organism>
<proteinExistence type="predicted"/>
<dbReference type="Proteomes" id="UP000551616">
    <property type="component" value="Unassembled WGS sequence"/>
</dbReference>
<accession>A0A7V8VB08</accession>
<evidence type="ECO:0000259" key="2">
    <source>
        <dbReference type="Pfam" id="PF00724"/>
    </source>
</evidence>
<feature type="region of interest" description="Disordered" evidence="1">
    <location>
        <begin position="1"/>
        <end position="25"/>
    </location>
</feature>
<feature type="compositionally biased region" description="Polar residues" evidence="1">
    <location>
        <begin position="1"/>
        <end position="12"/>
    </location>
</feature>
<dbReference type="Pfam" id="PF00724">
    <property type="entry name" value="Oxidored_FMN"/>
    <property type="match status" value="1"/>
</dbReference>
<sequence>MEAVTSSWSSDRTGVRLSPTMNAHGMRDSNPGSLFIQAADMLSTYDLSYLHVAEAIRPGRLFNPDAPRVTPFIRQTYDGNLIANGGYDRQSAVATIEALDADAIAFGQSFIANPDLPARFEANAPLNSSDPATFYTPGPKGYTDYPIMTQVT</sequence>
<dbReference type="SUPFAM" id="SSF51395">
    <property type="entry name" value="FMN-linked oxidoreductases"/>
    <property type="match status" value="1"/>
</dbReference>
<comment type="caution">
    <text evidence="3">The sequence shown here is derived from an EMBL/GenBank/DDBJ whole genome shotgun (WGS) entry which is preliminary data.</text>
</comment>
<evidence type="ECO:0000256" key="1">
    <source>
        <dbReference type="SAM" id="MobiDB-lite"/>
    </source>
</evidence>
<dbReference type="GO" id="GO:0010181">
    <property type="term" value="F:FMN binding"/>
    <property type="evidence" value="ECO:0007669"/>
    <property type="project" value="InterPro"/>
</dbReference>
<keyword evidence="4" id="KW-1185">Reference proteome</keyword>
<dbReference type="EMBL" id="JABRWO010000021">
    <property type="protein sequence ID" value="MBA2117866.1"/>
    <property type="molecule type" value="Genomic_DNA"/>
</dbReference>
<dbReference type="Gene3D" id="3.20.20.70">
    <property type="entry name" value="Aldolase class I"/>
    <property type="match status" value="1"/>
</dbReference>
<dbReference type="AlphaFoldDB" id="A0A7V8VB08"/>
<dbReference type="PANTHER" id="PTHR22893">
    <property type="entry name" value="NADH OXIDOREDUCTASE-RELATED"/>
    <property type="match status" value="1"/>
</dbReference>
<gene>
    <name evidence="3" type="primary">nemA_2</name>
    <name evidence="3" type="ORF">HOV93_50720</name>
</gene>
<dbReference type="GO" id="GO:0016491">
    <property type="term" value="F:oxidoreductase activity"/>
    <property type="evidence" value="ECO:0007669"/>
    <property type="project" value="UniProtKB-KW"/>
</dbReference>
<evidence type="ECO:0000313" key="4">
    <source>
        <dbReference type="Proteomes" id="UP000551616"/>
    </source>
</evidence>
<feature type="domain" description="NADH:flavin oxidoreductase/NADH oxidase N-terminal" evidence="2">
    <location>
        <begin position="2"/>
        <end position="127"/>
    </location>
</feature>
<dbReference type="GO" id="GO:0005829">
    <property type="term" value="C:cytosol"/>
    <property type="evidence" value="ECO:0007669"/>
    <property type="project" value="TreeGrafter"/>
</dbReference>
<evidence type="ECO:0000313" key="3">
    <source>
        <dbReference type="EMBL" id="MBA2117866.1"/>
    </source>
</evidence>
<reference evidence="3 4" key="1">
    <citation type="submission" date="2020-05" db="EMBL/GenBank/DDBJ databases">
        <title>Bremerella alba sp. nov., a novel planctomycete isolated from the surface of the macroalga Fucus spiralis.</title>
        <authorList>
            <person name="Godinho O."/>
            <person name="Botelho R."/>
            <person name="Albuquerque L."/>
            <person name="Wiegand S."/>
            <person name="Da Costa M.S."/>
            <person name="Lobo-Da-Cunha A."/>
            <person name="Jogler C."/>
            <person name="Lage O.M."/>
        </authorList>
    </citation>
    <scope>NUCLEOTIDE SEQUENCE [LARGE SCALE GENOMIC DNA]</scope>
    <source>
        <strain evidence="3 4">FF15</strain>
    </source>
</reference>
<dbReference type="InterPro" id="IPR013785">
    <property type="entry name" value="Aldolase_TIM"/>
</dbReference>
<dbReference type="PANTHER" id="PTHR22893:SF98">
    <property type="entry name" value="OXIDOREDUCTASE"/>
    <property type="match status" value="1"/>
</dbReference>
<keyword evidence="3" id="KW-0560">Oxidoreductase</keyword>
<dbReference type="InterPro" id="IPR001155">
    <property type="entry name" value="OxRdtase_FMN_N"/>
</dbReference>
<dbReference type="EC" id="1.-.-.-" evidence="3"/>